<organism evidence="5 6">
    <name type="scientific">candidate division WWE3 bacterium</name>
    <dbReference type="NCBI Taxonomy" id="2053526"/>
    <lineage>
        <taxon>Bacteria</taxon>
        <taxon>Katanobacteria</taxon>
    </lineage>
</organism>
<dbReference type="Pfam" id="PF13385">
    <property type="entry name" value="Laminin_G_3"/>
    <property type="match status" value="5"/>
</dbReference>
<dbReference type="Proteomes" id="UP000701698">
    <property type="component" value="Unassembled WGS sequence"/>
</dbReference>
<keyword evidence="2" id="KW-1015">Disulfide bond</keyword>
<protein>
    <submittedName>
        <fullName evidence="5">DUF2341 domain-containing protein</fullName>
    </submittedName>
</protein>
<dbReference type="Pfam" id="PF10102">
    <property type="entry name" value="DUF2341"/>
    <property type="match status" value="1"/>
</dbReference>
<evidence type="ECO:0000256" key="2">
    <source>
        <dbReference type="ARBA" id="ARBA00023157"/>
    </source>
</evidence>
<dbReference type="SUPFAM" id="SSF49899">
    <property type="entry name" value="Concanavalin A-like lectins/glucanases"/>
    <property type="match status" value="5"/>
</dbReference>
<reference evidence="5" key="2">
    <citation type="journal article" date="2021" name="Microbiome">
        <title>Successional dynamics and alternative stable states in a saline activated sludge microbial community over 9 years.</title>
        <authorList>
            <person name="Wang Y."/>
            <person name="Ye J."/>
            <person name="Ju F."/>
            <person name="Liu L."/>
            <person name="Boyd J.A."/>
            <person name="Deng Y."/>
            <person name="Parks D.H."/>
            <person name="Jiang X."/>
            <person name="Yin X."/>
            <person name="Woodcroft B.J."/>
            <person name="Tyson G.W."/>
            <person name="Hugenholtz P."/>
            <person name="Polz M.F."/>
            <person name="Zhang T."/>
        </authorList>
    </citation>
    <scope>NUCLEOTIDE SEQUENCE</scope>
    <source>
        <strain evidence="5">HKST-UBA01</strain>
    </source>
</reference>
<dbReference type="InterPro" id="IPR001791">
    <property type="entry name" value="Laminin_G"/>
</dbReference>
<name>A0A955LH31_UNCKA</name>
<dbReference type="EMBL" id="JAGQKX010000060">
    <property type="protein sequence ID" value="MCA9390285.1"/>
    <property type="molecule type" value="Genomic_DNA"/>
</dbReference>
<reference evidence="5" key="1">
    <citation type="submission" date="2020-04" db="EMBL/GenBank/DDBJ databases">
        <authorList>
            <person name="Zhang T."/>
        </authorList>
    </citation>
    <scope>NUCLEOTIDE SEQUENCE</scope>
    <source>
        <strain evidence="5">HKST-UBA01</strain>
    </source>
</reference>
<proteinExistence type="predicted"/>
<dbReference type="PANTHER" id="PTHR42535:SF2">
    <property type="entry name" value="CHROMOSOME UNDETERMINED SCAFFOLD_146, WHOLE GENOME SHOTGUN SEQUENCE"/>
    <property type="match status" value="1"/>
</dbReference>
<feature type="non-terminal residue" evidence="5">
    <location>
        <position position="1338"/>
    </location>
</feature>
<dbReference type="SMART" id="SM00560">
    <property type="entry name" value="LamGL"/>
    <property type="match status" value="4"/>
</dbReference>
<feature type="region of interest" description="Disordered" evidence="3">
    <location>
        <begin position="140"/>
        <end position="168"/>
    </location>
</feature>
<dbReference type="InterPro" id="IPR018765">
    <property type="entry name" value="DUF2341"/>
</dbReference>
<dbReference type="Gene3D" id="2.60.120.200">
    <property type="match status" value="5"/>
</dbReference>
<dbReference type="PANTHER" id="PTHR42535">
    <property type="entry name" value="OOKINETE PROTEIN, PUTATIVE-RELATED"/>
    <property type="match status" value="1"/>
</dbReference>
<feature type="domain" description="Laminin G" evidence="4">
    <location>
        <begin position="428"/>
        <end position="602"/>
    </location>
</feature>
<keyword evidence="1" id="KW-0732">Signal</keyword>
<evidence type="ECO:0000256" key="3">
    <source>
        <dbReference type="SAM" id="MobiDB-lite"/>
    </source>
</evidence>
<dbReference type="CDD" id="cd00110">
    <property type="entry name" value="LamG"/>
    <property type="match status" value="1"/>
</dbReference>
<dbReference type="InterPro" id="IPR006558">
    <property type="entry name" value="LamG-like"/>
</dbReference>
<comment type="caution">
    <text evidence="5">The sequence shown here is derived from an EMBL/GenBank/DDBJ whole genome shotgun (WGS) entry which is preliminary data.</text>
</comment>
<feature type="compositionally biased region" description="Polar residues" evidence="3">
    <location>
        <begin position="154"/>
        <end position="168"/>
    </location>
</feature>
<evidence type="ECO:0000313" key="5">
    <source>
        <dbReference type="EMBL" id="MCA9390285.1"/>
    </source>
</evidence>
<dbReference type="InterPro" id="IPR013320">
    <property type="entry name" value="ConA-like_dom_sf"/>
</dbReference>
<evidence type="ECO:0000313" key="6">
    <source>
        <dbReference type="Proteomes" id="UP000701698"/>
    </source>
</evidence>
<sequence length="1338" mass="143670">MFYLHLSTEVAAGWFNDGWSFRKRLTINESQIPGSTALTDFPVLVSLSSDSDLSAGAQSDGDDIIFVLDNGSRLEHEIEYYSAGTLVAWVKIPSLSATTNTTIFMYYGNPSVGSQESTVDVWSNNFQGVWHMAEDPSISTDGDCGGGSKELCDSTRNNNDGDTNGSMASNQREAAKVGYGIHTDGVDDYYTVTDSPTFDIGTGNMTLSLWFYTDQTEDNGLLTHSNAMSATDGWWLTMFGDGRINYSMDDTDYTTSSGAWSSTTWTNLVVTKVGTVMTYYKNGAYLTSIDNGVNINNSDGNFEIGREHNTYLTNMFDGLLDEVRFINTNRSADWITAEYNNQNAPGTFFSTGTQEKGPGPIAYWSFDETSNLSCSANLRAGLMGYWRFDESTGNSCASGDDACDSSGFGNDGVWQGDMTSTSTSVMGNAIAMDASLDYLTVADSSDLDIPANGDISMSIWFKTASSDDALNLIYKGAGLANEYNIWVGYGSIRSTIHDDYTGLTTWTSNAGSLRDDQWHHVVMTFDRTSGEAIYYIDGVFDSSVIGDPSDGVIGSSSDFYIGDDLFDGEIDDTGVWNRVLTEQEAMALYNSGTGNTVLPDVCDHSSNQRHANFVVDTSVQPTRQTSDMCPTEGCLKFDGTDDYVRIADLLGDSTNITLSAWMKTHTPDSSGADIISLGDHVVLRLNSSGQLNGVFYDGSWRTTSATQVLTDGQWHHVAFTYDDTNDVQYLYLDGVQIATSSYTGSITYSGLGSNTYIGTHGNGNGSYDFNGFIDEVKVYPYARSEDQIKTDAIRGAGAEGSGVVFGEEHKNTISDGLVGYWPMDEIAADSCPTAGDDSCDFSGNGNGGVWTNNATSVQIPGKFGNGVLFDGTNDDVDMGNVSALDFADGEDFSISAWIYPTDAGGATQNEIATKFNSGSSAGYSLTYDETNGQLEFYVRDGTDTLFIGSASETVLENTSTFVTAVFDDDDPDRTTIYINGVDAKSSTSGTLSDIGSPSNAINFYVGRDGAGNNDFGGIVDDLRVYNRALSSSDVTYLFNWAPGPVMYYPFDENGGTAQVTDMSSAATQVNGTMNNFEKADWIDGKFGSALNFDGTAGGSEYIDLGIPNVWGGITISTWFKLDNQTNGEDPRFISKAGGSLENNHLWMLGATDDTGTGDFLLRARISGSGSTTTVIGTHDYLNDGQWYHAAVTYNAATINLYLDGALVGTGSASGVVDDSGSWGANIGRNPGSNDNYFEGALDDLRIYNYARTSAQLTEDMNGGHPLGGSPIGSQVSRWKFDNNYGDIAYDTVGSNNGDLAGSGTTCPQSGDSACPVWTTSGKISNALDFENSDTTKDY</sequence>
<evidence type="ECO:0000256" key="1">
    <source>
        <dbReference type="ARBA" id="ARBA00022729"/>
    </source>
</evidence>
<gene>
    <name evidence="5" type="ORF">KC571_02670</name>
</gene>
<feature type="domain" description="Laminin G" evidence="4">
    <location>
        <begin position="633"/>
        <end position="831"/>
    </location>
</feature>
<dbReference type="PROSITE" id="PS50025">
    <property type="entry name" value="LAM_G_DOMAIN"/>
    <property type="match status" value="2"/>
</dbReference>
<evidence type="ECO:0000259" key="4">
    <source>
        <dbReference type="PROSITE" id="PS50025"/>
    </source>
</evidence>
<accession>A0A955LH31</accession>